<dbReference type="GO" id="GO:0005737">
    <property type="term" value="C:cytoplasm"/>
    <property type="evidence" value="ECO:0007669"/>
    <property type="project" value="TreeGrafter"/>
</dbReference>
<feature type="domain" description="Acyl-CoA dehydrogenase/oxidase C-terminal" evidence="4">
    <location>
        <begin position="161"/>
        <end position="287"/>
    </location>
</feature>
<dbReference type="Proteomes" id="UP000466931">
    <property type="component" value="Chromosome"/>
</dbReference>
<evidence type="ECO:0000313" key="6">
    <source>
        <dbReference type="Proteomes" id="UP000466931"/>
    </source>
</evidence>
<dbReference type="GO" id="GO:0003995">
    <property type="term" value="F:acyl-CoA dehydrogenase activity"/>
    <property type="evidence" value="ECO:0007669"/>
    <property type="project" value="TreeGrafter"/>
</dbReference>
<dbReference type="GO" id="GO:0033539">
    <property type="term" value="P:fatty acid beta-oxidation using acyl-CoA dehydrogenase"/>
    <property type="evidence" value="ECO:0007669"/>
    <property type="project" value="TreeGrafter"/>
</dbReference>
<dbReference type="AlphaFoldDB" id="A0A7I7Y4N8"/>
<dbReference type="InterPro" id="IPR009075">
    <property type="entry name" value="AcylCo_DH/oxidase_C"/>
</dbReference>
<keyword evidence="6" id="KW-1185">Reference proteome</keyword>
<name>A0A7I7Y4N8_9MYCO</name>
<dbReference type="PANTHER" id="PTHR48083:SF2">
    <property type="entry name" value="MEDIUM-CHAIN SPECIFIC ACYL-COA DEHYDROGENASE, MITOCHONDRIAL"/>
    <property type="match status" value="1"/>
</dbReference>
<organism evidence="5 6">
    <name type="scientific">Mycolicibacterium confluentis</name>
    <dbReference type="NCBI Taxonomy" id="28047"/>
    <lineage>
        <taxon>Bacteria</taxon>
        <taxon>Bacillati</taxon>
        <taxon>Actinomycetota</taxon>
        <taxon>Actinomycetes</taxon>
        <taxon>Mycobacteriales</taxon>
        <taxon>Mycobacteriaceae</taxon>
        <taxon>Mycolicibacterium</taxon>
    </lineage>
</organism>
<evidence type="ECO:0000256" key="3">
    <source>
        <dbReference type="ARBA" id="ARBA00023002"/>
    </source>
</evidence>
<keyword evidence="2" id="KW-0274">FAD</keyword>
<dbReference type="Pfam" id="PF00441">
    <property type="entry name" value="Acyl-CoA_dh_1"/>
    <property type="match status" value="1"/>
</dbReference>
<evidence type="ECO:0000313" key="5">
    <source>
        <dbReference type="EMBL" id="BBZ36093.1"/>
    </source>
</evidence>
<reference evidence="5" key="1">
    <citation type="journal article" date="2019" name="Emerg. Microbes Infect.">
        <title>Comprehensive subspecies identification of 175 nontuberculous mycobacteria species based on 7547 genomic profiles.</title>
        <authorList>
            <person name="Matsumoto Y."/>
            <person name="Kinjo T."/>
            <person name="Motooka D."/>
            <person name="Nabeya D."/>
            <person name="Jung N."/>
            <person name="Uechi K."/>
            <person name="Horii T."/>
            <person name="Iida T."/>
            <person name="Fujita J."/>
            <person name="Nakamura S."/>
        </authorList>
    </citation>
    <scope>NUCLEOTIDE SEQUENCE [LARGE SCALE GENOMIC DNA]</scope>
    <source>
        <strain evidence="5">JCM 13671</strain>
    </source>
</reference>
<dbReference type="EMBL" id="AP022612">
    <property type="protein sequence ID" value="BBZ36093.1"/>
    <property type="molecule type" value="Genomic_DNA"/>
</dbReference>
<accession>A0A7I7Y4N8</accession>
<keyword evidence="1" id="KW-0285">Flavoprotein</keyword>
<dbReference type="Gene3D" id="1.20.140.10">
    <property type="entry name" value="Butyryl-CoA Dehydrogenase, subunit A, domain 3"/>
    <property type="match status" value="1"/>
</dbReference>
<dbReference type="SUPFAM" id="SSF47203">
    <property type="entry name" value="Acyl-CoA dehydrogenase C-terminal domain-like"/>
    <property type="match status" value="1"/>
</dbReference>
<keyword evidence="3" id="KW-0560">Oxidoreductase</keyword>
<sequence>MTAVTEHRVGPDPAEIALLRSSVRESLTALFPGLPDDDWAQSWPESWDVLRDQGLWSTIDPPDGSLAMAVVVAEELGRALYPGPGCDALAAASVNVEHDPAVLVGLGDQAVRVPADTMLLIVDESGVSSCRAGEASAEDVPGLDVTRVWVRYSSTADRVAGAEVAARARAVRALLYCADTLGSVQQVLEKTVEYAKQRTTFGVPIGKYQAVAHRLVDHEVMVRQLRLTLAAAVAALDGGSADWAAPVTVAQTLFWGRGAEIISDCIQLCGGIGFTWEWGHHFHLRRVVANDAIACGPGRPHHRLAEEMGW</sequence>
<proteinExistence type="predicted"/>
<evidence type="ECO:0000259" key="4">
    <source>
        <dbReference type="Pfam" id="PF00441"/>
    </source>
</evidence>
<evidence type="ECO:0000256" key="2">
    <source>
        <dbReference type="ARBA" id="ARBA00022827"/>
    </source>
</evidence>
<evidence type="ECO:0000256" key="1">
    <source>
        <dbReference type="ARBA" id="ARBA00022630"/>
    </source>
</evidence>
<gene>
    <name evidence="5" type="ORF">MCNF_46980</name>
</gene>
<dbReference type="InterPro" id="IPR050741">
    <property type="entry name" value="Acyl-CoA_dehydrogenase"/>
</dbReference>
<dbReference type="InterPro" id="IPR036250">
    <property type="entry name" value="AcylCo_DH-like_C"/>
</dbReference>
<reference evidence="5" key="2">
    <citation type="submission" date="2020-02" db="EMBL/GenBank/DDBJ databases">
        <authorList>
            <person name="Matsumoto Y."/>
            <person name="Motooka D."/>
            <person name="Nakamura S."/>
        </authorList>
    </citation>
    <scope>NUCLEOTIDE SEQUENCE</scope>
    <source>
        <strain evidence="5">JCM 13671</strain>
    </source>
</reference>
<dbReference type="PANTHER" id="PTHR48083">
    <property type="entry name" value="MEDIUM-CHAIN SPECIFIC ACYL-COA DEHYDROGENASE, MITOCHONDRIAL-RELATED"/>
    <property type="match status" value="1"/>
</dbReference>
<protein>
    <recommendedName>
        <fullName evidence="4">Acyl-CoA dehydrogenase/oxidase C-terminal domain-containing protein</fullName>
    </recommendedName>
</protein>